<proteinExistence type="predicted"/>
<dbReference type="Proteomes" id="UP000735302">
    <property type="component" value="Unassembled WGS sequence"/>
</dbReference>
<comment type="caution">
    <text evidence="2">The sequence shown here is derived from an EMBL/GenBank/DDBJ whole genome shotgun (WGS) entry which is preliminary data.</text>
</comment>
<dbReference type="AlphaFoldDB" id="A0AAV3ZJC3"/>
<organism evidence="2 3">
    <name type="scientific">Plakobranchus ocellatus</name>
    <dbReference type="NCBI Taxonomy" id="259542"/>
    <lineage>
        <taxon>Eukaryota</taxon>
        <taxon>Metazoa</taxon>
        <taxon>Spiralia</taxon>
        <taxon>Lophotrochozoa</taxon>
        <taxon>Mollusca</taxon>
        <taxon>Gastropoda</taxon>
        <taxon>Heterobranchia</taxon>
        <taxon>Euthyneura</taxon>
        <taxon>Panpulmonata</taxon>
        <taxon>Sacoglossa</taxon>
        <taxon>Placobranchoidea</taxon>
        <taxon>Plakobranchidae</taxon>
        <taxon>Plakobranchus</taxon>
    </lineage>
</organism>
<gene>
    <name evidence="2" type="ORF">PoB_002174000</name>
</gene>
<sequence>MDITTGVAATTTTITNATTTINIKITTTTNTAITTTPTTTTTTTTTTPPPPPLLDYKLETKTTTTSVSTAGSNKIFCRFEAKFTSFEAPMLSNDTIDLINEYHKAIALAIRVFDYSVRFVSDDMK</sequence>
<evidence type="ECO:0000256" key="1">
    <source>
        <dbReference type="SAM" id="MobiDB-lite"/>
    </source>
</evidence>
<name>A0AAV3ZJC3_9GAST</name>
<feature type="compositionally biased region" description="Low complexity" evidence="1">
    <location>
        <begin position="36"/>
        <end position="46"/>
    </location>
</feature>
<protein>
    <recommendedName>
        <fullName evidence="4">SEA domain-containing protein</fullName>
    </recommendedName>
</protein>
<evidence type="ECO:0000313" key="2">
    <source>
        <dbReference type="EMBL" id="GFN95234.1"/>
    </source>
</evidence>
<reference evidence="2 3" key="1">
    <citation type="journal article" date="2021" name="Elife">
        <title>Chloroplast acquisition without the gene transfer in kleptoplastic sea slugs, Plakobranchus ocellatus.</title>
        <authorList>
            <person name="Maeda T."/>
            <person name="Takahashi S."/>
            <person name="Yoshida T."/>
            <person name="Shimamura S."/>
            <person name="Takaki Y."/>
            <person name="Nagai Y."/>
            <person name="Toyoda A."/>
            <person name="Suzuki Y."/>
            <person name="Arimoto A."/>
            <person name="Ishii H."/>
            <person name="Satoh N."/>
            <person name="Nishiyama T."/>
            <person name="Hasebe M."/>
            <person name="Maruyama T."/>
            <person name="Minagawa J."/>
            <person name="Obokata J."/>
            <person name="Shigenobu S."/>
        </authorList>
    </citation>
    <scope>NUCLEOTIDE SEQUENCE [LARGE SCALE GENOMIC DNA]</scope>
</reference>
<evidence type="ECO:0008006" key="4">
    <source>
        <dbReference type="Google" id="ProtNLM"/>
    </source>
</evidence>
<evidence type="ECO:0000313" key="3">
    <source>
        <dbReference type="Proteomes" id="UP000735302"/>
    </source>
</evidence>
<accession>A0AAV3ZJC3</accession>
<dbReference type="EMBL" id="BLXT01002484">
    <property type="protein sequence ID" value="GFN95234.1"/>
    <property type="molecule type" value="Genomic_DNA"/>
</dbReference>
<feature type="region of interest" description="Disordered" evidence="1">
    <location>
        <begin position="36"/>
        <end position="55"/>
    </location>
</feature>
<keyword evidence="3" id="KW-1185">Reference proteome</keyword>